<dbReference type="InterPro" id="IPR005031">
    <property type="entry name" value="COQ10_START"/>
</dbReference>
<feature type="compositionally biased region" description="Pro residues" evidence="1">
    <location>
        <begin position="163"/>
        <end position="187"/>
    </location>
</feature>
<sequence length="233" mass="25608">MVRVEGHRLVRAPVHKVFQLISHLEAQPRVTGLWLAADVLERKSNTVTIQYRGYFGGMPIESIQRATLYPPQRVEFRQTRGALKAFRGEYVLKPIDGETELAMTVEAEVGIPLISEASARLILHAFVERSLEKFKLTAERDLPRVQRRPQEAAATAETAPVEPTGPEPPAGEPTPEVPRPALPPPPQQQQAGAPSADSGGPVRRRRRRRRRRRGRGGGGGGPTTIPPSPQGRG</sequence>
<dbReference type="EMBL" id="VBAJ01000029">
    <property type="protein sequence ID" value="TMJ09976.1"/>
    <property type="molecule type" value="Genomic_DNA"/>
</dbReference>
<proteinExistence type="predicted"/>
<dbReference type="Pfam" id="PF03364">
    <property type="entry name" value="Polyketide_cyc"/>
    <property type="match status" value="1"/>
</dbReference>
<dbReference type="Proteomes" id="UP000318661">
    <property type="component" value="Unassembled WGS sequence"/>
</dbReference>
<feature type="region of interest" description="Disordered" evidence="1">
    <location>
        <begin position="142"/>
        <end position="233"/>
    </location>
</feature>
<organism evidence="3 4">
    <name type="scientific">Candidatus Segetimicrobium genomatis</name>
    <dbReference type="NCBI Taxonomy" id="2569760"/>
    <lineage>
        <taxon>Bacteria</taxon>
        <taxon>Bacillati</taxon>
        <taxon>Candidatus Sysuimicrobiota</taxon>
        <taxon>Candidatus Sysuimicrobiia</taxon>
        <taxon>Candidatus Sysuimicrobiales</taxon>
        <taxon>Candidatus Segetimicrobiaceae</taxon>
        <taxon>Candidatus Segetimicrobium</taxon>
    </lineage>
</organism>
<evidence type="ECO:0000256" key="1">
    <source>
        <dbReference type="SAM" id="MobiDB-lite"/>
    </source>
</evidence>
<feature type="compositionally biased region" description="Low complexity" evidence="1">
    <location>
        <begin position="151"/>
        <end position="162"/>
    </location>
</feature>
<comment type="caution">
    <text evidence="3">The sequence shown here is derived from an EMBL/GenBank/DDBJ whole genome shotgun (WGS) entry which is preliminary data.</text>
</comment>
<feature type="compositionally biased region" description="Basic residues" evidence="1">
    <location>
        <begin position="202"/>
        <end position="215"/>
    </location>
</feature>
<feature type="domain" description="Coenzyme Q-binding protein COQ10 START" evidence="2">
    <location>
        <begin position="10"/>
        <end position="114"/>
    </location>
</feature>
<reference evidence="3 4" key="1">
    <citation type="journal article" date="2019" name="Nat. Microbiol.">
        <title>Mediterranean grassland soil C-N compound turnover is dependent on rainfall and depth, and is mediated by genomically divergent microorganisms.</title>
        <authorList>
            <person name="Diamond S."/>
            <person name="Andeer P.F."/>
            <person name="Li Z."/>
            <person name="Crits-Christoph A."/>
            <person name="Burstein D."/>
            <person name="Anantharaman K."/>
            <person name="Lane K.R."/>
            <person name="Thomas B.C."/>
            <person name="Pan C."/>
            <person name="Northen T.R."/>
            <person name="Banfield J.F."/>
        </authorList>
    </citation>
    <scope>NUCLEOTIDE SEQUENCE [LARGE SCALE GENOMIC DNA]</scope>
    <source>
        <strain evidence="3">NP_2</strain>
    </source>
</reference>
<dbReference type="InterPro" id="IPR023393">
    <property type="entry name" value="START-like_dom_sf"/>
</dbReference>
<feature type="compositionally biased region" description="Pro residues" evidence="1">
    <location>
        <begin position="224"/>
        <end position="233"/>
    </location>
</feature>
<accession>A0A537LPP5</accession>
<dbReference type="Gene3D" id="3.30.530.20">
    <property type="match status" value="1"/>
</dbReference>
<evidence type="ECO:0000313" key="4">
    <source>
        <dbReference type="Proteomes" id="UP000318661"/>
    </source>
</evidence>
<name>A0A537LPP5_9BACT</name>
<gene>
    <name evidence="3" type="ORF">E6G99_01820</name>
</gene>
<evidence type="ECO:0000259" key="2">
    <source>
        <dbReference type="Pfam" id="PF03364"/>
    </source>
</evidence>
<dbReference type="AlphaFoldDB" id="A0A537LPP5"/>
<evidence type="ECO:0000313" key="3">
    <source>
        <dbReference type="EMBL" id="TMJ09976.1"/>
    </source>
</evidence>
<protein>
    <recommendedName>
        <fullName evidence="2">Coenzyme Q-binding protein COQ10 START domain-containing protein</fullName>
    </recommendedName>
</protein>
<dbReference type="SUPFAM" id="SSF55961">
    <property type="entry name" value="Bet v1-like"/>
    <property type="match status" value="1"/>
</dbReference>